<dbReference type="FunFam" id="3.40.50.12160:FF:000006">
    <property type="entry name" value="tRNA-2-methylthio-N(6)-dimethylallyladenosine synthase"/>
    <property type="match status" value="1"/>
</dbReference>
<dbReference type="InterPro" id="IPR058240">
    <property type="entry name" value="rSAM_sf"/>
</dbReference>
<evidence type="ECO:0000256" key="5">
    <source>
        <dbReference type="ARBA" id="ARBA00022691"/>
    </source>
</evidence>
<evidence type="ECO:0000256" key="4">
    <source>
        <dbReference type="ARBA" id="ARBA00022679"/>
    </source>
</evidence>
<keyword evidence="16" id="KW-1185">Reference proteome</keyword>
<dbReference type="InterPro" id="IPR006463">
    <property type="entry name" value="MiaB_methiolase"/>
</dbReference>
<evidence type="ECO:0000256" key="10">
    <source>
        <dbReference type="ARBA" id="ARBA00033765"/>
    </source>
</evidence>
<dbReference type="SFLD" id="SFLDG01082">
    <property type="entry name" value="B12-binding_domain_containing"/>
    <property type="match status" value="1"/>
</dbReference>
<feature type="domain" description="TRAM" evidence="12">
    <location>
        <begin position="384"/>
        <end position="447"/>
    </location>
</feature>
<dbReference type="GO" id="GO:0051539">
    <property type="term" value="F:4 iron, 4 sulfur cluster binding"/>
    <property type="evidence" value="ECO:0007669"/>
    <property type="project" value="UniProtKB-UniRule"/>
</dbReference>
<dbReference type="PROSITE" id="PS51918">
    <property type="entry name" value="RADICAL_SAM"/>
    <property type="match status" value="1"/>
</dbReference>
<dbReference type="InterPro" id="IPR013848">
    <property type="entry name" value="Methylthiotransferase_N"/>
</dbReference>
<feature type="binding site" evidence="11">
    <location>
        <position position="164"/>
    </location>
    <ligand>
        <name>[4Fe-4S] cluster</name>
        <dbReference type="ChEBI" id="CHEBI:49883"/>
        <label>2</label>
        <note>4Fe-4S-S-AdoMet</note>
    </ligand>
</feature>
<evidence type="ECO:0000313" key="16">
    <source>
        <dbReference type="Proteomes" id="UP000654279"/>
    </source>
</evidence>
<dbReference type="CDD" id="cd01335">
    <property type="entry name" value="Radical_SAM"/>
    <property type="match status" value="1"/>
</dbReference>
<keyword evidence="4 11" id="KW-0808">Transferase</keyword>
<dbReference type="InterPro" id="IPR006638">
    <property type="entry name" value="Elp3/MiaA/NifB-like_rSAM"/>
</dbReference>
<comment type="similarity">
    <text evidence="11">Belongs to the methylthiotransferase family. MiaB subfamily.</text>
</comment>
<dbReference type="GO" id="GO:0005829">
    <property type="term" value="C:cytosol"/>
    <property type="evidence" value="ECO:0007669"/>
    <property type="project" value="TreeGrafter"/>
</dbReference>
<sequence length="450" mass="50685">MSRLPEGKCKYKIETYGCQMNAHDSEKLAFMLDSMGYIEAGNGEELDLIIFNTCCVREHAELKVHGNVGALRKRKEEDPNLIIAVCGCMMQQKSVARDLVKKYPFIDIVFGTHNLHTFPALLRRCLEGEPVREVWEHNDALAGSNLPAHRKDGVTAYVNIMYGCDNYCTYCIVPYVRGHERSRPHAEILEEVSRVAAQGYGEIMLLGQNVNSYGHGMAEEWDFAGLLEQISRIEPVKRIRFMTSHPKDLSDRLIEVMASNQKVCSQLHLPVQSGSSDVLRSMNRRYTREDYLRLVDKLRGRVGEHIGLTTDIIVGFPGETQEQFLETLSLVQQVRYHAAYMFMYSPRQGTIAAQMPDQIPEAVKKERLHQLIELQNSITGQIHQGLIGKVEPVLVESRSKRDAHAVSGRTDAGRMVTFPGGDDLIGKMVPVKITQANPNTLGGERIDEAF</sequence>
<dbReference type="Pfam" id="PF04055">
    <property type="entry name" value="Radical_SAM"/>
    <property type="match status" value="1"/>
</dbReference>
<keyword evidence="9 11" id="KW-0411">Iron-sulfur</keyword>
<proteinExistence type="inferred from homology"/>
<dbReference type="InterPro" id="IPR007197">
    <property type="entry name" value="rSAM"/>
</dbReference>
<dbReference type="PROSITE" id="PS01278">
    <property type="entry name" value="MTTASE_RADICAL"/>
    <property type="match status" value="1"/>
</dbReference>
<organism evidence="15 16">
    <name type="scientific">Luoshenia tenuis</name>
    <dbReference type="NCBI Taxonomy" id="2763654"/>
    <lineage>
        <taxon>Bacteria</taxon>
        <taxon>Bacillati</taxon>
        <taxon>Bacillota</taxon>
        <taxon>Clostridia</taxon>
        <taxon>Christensenellales</taxon>
        <taxon>Christensenellaceae</taxon>
        <taxon>Luoshenia</taxon>
    </lineage>
</organism>
<accession>A0A926HII7</accession>
<feature type="binding site" evidence="11">
    <location>
        <position position="18"/>
    </location>
    <ligand>
        <name>[4Fe-4S] cluster</name>
        <dbReference type="ChEBI" id="CHEBI:49883"/>
        <label>1</label>
    </ligand>
</feature>
<keyword evidence="6 11" id="KW-0819">tRNA processing</keyword>
<dbReference type="PANTHER" id="PTHR43020:SF2">
    <property type="entry name" value="MITOCHONDRIAL TRNA METHYLTHIOTRANSFERASE CDK5RAP1"/>
    <property type="match status" value="1"/>
</dbReference>
<feature type="domain" description="Radical SAM core" evidence="14">
    <location>
        <begin position="150"/>
        <end position="381"/>
    </location>
</feature>
<comment type="caution">
    <text evidence="15">The sequence shown here is derived from an EMBL/GenBank/DDBJ whole genome shotgun (WGS) entry which is preliminary data.</text>
</comment>
<feature type="binding site" evidence="11">
    <location>
        <position position="168"/>
    </location>
    <ligand>
        <name>[4Fe-4S] cluster</name>
        <dbReference type="ChEBI" id="CHEBI:49883"/>
        <label>2</label>
        <note>4Fe-4S-S-AdoMet</note>
    </ligand>
</feature>
<evidence type="ECO:0000256" key="7">
    <source>
        <dbReference type="ARBA" id="ARBA00022723"/>
    </source>
</evidence>
<dbReference type="InterPro" id="IPR038135">
    <property type="entry name" value="Methylthiotransferase_N_sf"/>
</dbReference>
<dbReference type="PROSITE" id="PS51449">
    <property type="entry name" value="MTTASE_N"/>
    <property type="match status" value="1"/>
</dbReference>
<dbReference type="SUPFAM" id="SSF102114">
    <property type="entry name" value="Radical SAM enzymes"/>
    <property type="match status" value="1"/>
</dbReference>
<keyword evidence="7 11" id="KW-0479">Metal-binding</keyword>
<evidence type="ECO:0000256" key="9">
    <source>
        <dbReference type="ARBA" id="ARBA00023014"/>
    </source>
</evidence>
<dbReference type="InterPro" id="IPR020612">
    <property type="entry name" value="Methylthiotransferase_CS"/>
</dbReference>
<feature type="binding site" evidence="11">
    <location>
        <position position="54"/>
    </location>
    <ligand>
        <name>[4Fe-4S] cluster</name>
        <dbReference type="ChEBI" id="CHEBI:49883"/>
        <label>1</label>
    </ligand>
</feature>
<dbReference type="NCBIfam" id="TIGR00089">
    <property type="entry name" value="MiaB/RimO family radical SAM methylthiotransferase"/>
    <property type="match status" value="1"/>
</dbReference>
<dbReference type="Proteomes" id="UP000654279">
    <property type="component" value="Unassembled WGS sequence"/>
</dbReference>
<dbReference type="SFLD" id="SFLDS00029">
    <property type="entry name" value="Radical_SAM"/>
    <property type="match status" value="1"/>
</dbReference>
<evidence type="ECO:0000259" key="12">
    <source>
        <dbReference type="PROSITE" id="PS50926"/>
    </source>
</evidence>
<keyword evidence="5 11" id="KW-0949">S-adenosyl-L-methionine</keyword>
<dbReference type="InterPro" id="IPR002792">
    <property type="entry name" value="TRAM_dom"/>
</dbReference>
<feature type="domain" description="MTTase N-terminal" evidence="13">
    <location>
        <begin position="9"/>
        <end position="127"/>
    </location>
</feature>
<evidence type="ECO:0000256" key="11">
    <source>
        <dbReference type="HAMAP-Rule" id="MF_01864"/>
    </source>
</evidence>
<evidence type="ECO:0000259" key="14">
    <source>
        <dbReference type="PROSITE" id="PS51918"/>
    </source>
</evidence>
<protein>
    <recommendedName>
        <fullName evidence="10 11">tRNA-2-methylthio-N(6)-dimethylallyladenosine synthase</fullName>
        <ecNumber evidence="10 11">2.8.4.3</ecNumber>
    </recommendedName>
    <alternativeName>
        <fullName evidence="11">(Dimethylallyl)adenosine tRNA methylthiotransferase MiaB</fullName>
    </alternativeName>
    <alternativeName>
        <fullName evidence="11">tRNA-i(6)A37 methylthiotransferase</fullName>
    </alternativeName>
</protein>
<dbReference type="GO" id="GO:0046872">
    <property type="term" value="F:metal ion binding"/>
    <property type="evidence" value="ECO:0007669"/>
    <property type="project" value="UniProtKB-KW"/>
</dbReference>
<dbReference type="FunFam" id="3.80.30.20:FF:000001">
    <property type="entry name" value="tRNA-2-methylthio-N(6)-dimethylallyladenosine synthase 2"/>
    <property type="match status" value="1"/>
</dbReference>
<dbReference type="Gene3D" id="3.40.50.12160">
    <property type="entry name" value="Methylthiotransferase, N-terminal domain"/>
    <property type="match status" value="1"/>
</dbReference>
<keyword evidence="3 11" id="KW-0963">Cytoplasm</keyword>
<evidence type="ECO:0000259" key="13">
    <source>
        <dbReference type="PROSITE" id="PS51449"/>
    </source>
</evidence>
<dbReference type="EC" id="2.8.4.3" evidence="10 11"/>
<dbReference type="SFLD" id="SFLDF00273">
    <property type="entry name" value="(dimethylallyl)adenosine_tRNA"/>
    <property type="match status" value="1"/>
</dbReference>
<dbReference type="HAMAP" id="MF_01864">
    <property type="entry name" value="tRNA_metthiotr_MiaB"/>
    <property type="match status" value="1"/>
</dbReference>
<evidence type="ECO:0000256" key="2">
    <source>
        <dbReference type="ARBA" id="ARBA00022485"/>
    </source>
</evidence>
<dbReference type="SFLD" id="SFLDG01061">
    <property type="entry name" value="methylthiotransferase"/>
    <property type="match status" value="1"/>
</dbReference>
<dbReference type="AlphaFoldDB" id="A0A926HII7"/>
<reference evidence="15" key="1">
    <citation type="submission" date="2020-08" db="EMBL/GenBank/DDBJ databases">
        <title>Genome public.</title>
        <authorList>
            <person name="Liu C."/>
            <person name="Sun Q."/>
        </authorList>
    </citation>
    <scope>NUCLEOTIDE SEQUENCE</scope>
    <source>
        <strain evidence="15">NSJ-44</strain>
    </source>
</reference>
<evidence type="ECO:0000313" key="15">
    <source>
        <dbReference type="EMBL" id="MBC8528827.1"/>
    </source>
</evidence>
<keyword evidence="2 11" id="KW-0004">4Fe-4S</keyword>
<dbReference type="EMBL" id="JACRSO010000002">
    <property type="protein sequence ID" value="MBC8528827.1"/>
    <property type="molecule type" value="Genomic_DNA"/>
</dbReference>
<dbReference type="PANTHER" id="PTHR43020">
    <property type="entry name" value="CDK5 REGULATORY SUBUNIT-ASSOCIATED PROTEIN 1"/>
    <property type="match status" value="1"/>
</dbReference>
<comment type="cofactor">
    <cofactor evidence="11">
        <name>[4Fe-4S] cluster</name>
        <dbReference type="ChEBI" id="CHEBI:49883"/>
    </cofactor>
    <text evidence="11">Binds 2 [4Fe-4S] clusters. One cluster is coordinated with 3 cysteines and an exchangeable S-adenosyl-L-methionine.</text>
</comment>
<dbReference type="Pfam" id="PF00919">
    <property type="entry name" value="UPF0004"/>
    <property type="match status" value="1"/>
</dbReference>
<feature type="binding site" evidence="11">
    <location>
        <position position="88"/>
    </location>
    <ligand>
        <name>[4Fe-4S] cluster</name>
        <dbReference type="ChEBI" id="CHEBI:49883"/>
        <label>1</label>
    </ligand>
</feature>
<evidence type="ECO:0000256" key="6">
    <source>
        <dbReference type="ARBA" id="ARBA00022694"/>
    </source>
</evidence>
<dbReference type="InterPro" id="IPR005839">
    <property type="entry name" value="Methylthiotransferase"/>
</dbReference>
<gene>
    <name evidence="11 15" type="primary">miaB</name>
    <name evidence="15" type="ORF">H8699_05255</name>
</gene>
<evidence type="ECO:0000256" key="8">
    <source>
        <dbReference type="ARBA" id="ARBA00023004"/>
    </source>
</evidence>
<dbReference type="PROSITE" id="PS50926">
    <property type="entry name" value="TRAM"/>
    <property type="match status" value="1"/>
</dbReference>
<comment type="catalytic activity">
    <reaction evidence="11">
        <text>N(6)-dimethylallyladenosine(37) in tRNA + (sulfur carrier)-SH + AH2 + 2 S-adenosyl-L-methionine = 2-methylsulfanyl-N(6)-dimethylallyladenosine(37) in tRNA + (sulfur carrier)-H + 5'-deoxyadenosine + L-methionine + A + S-adenosyl-L-homocysteine + 2 H(+)</text>
        <dbReference type="Rhea" id="RHEA:37067"/>
        <dbReference type="Rhea" id="RHEA-COMP:10375"/>
        <dbReference type="Rhea" id="RHEA-COMP:10376"/>
        <dbReference type="Rhea" id="RHEA-COMP:14737"/>
        <dbReference type="Rhea" id="RHEA-COMP:14739"/>
        <dbReference type="ChEBI" id="CHEBI:13193"/>
        <dbReference type="ChEBI" id="CHEBI:15378"/>
        <dbReference type="ChEBI" id="CHEBI:17319"/>
        <dbReference type="ChEBI" id="CHEBI:17499"/>
        <dbReference type="ChEBI" id="CHEBI:29917"/>
        <dbReference type="ChEBI" id="CHEBI:57844"/>
        <dbReference type="ChEBI" id="CHEBI:57856"/>
        <dbReference type="ChEBI" id="CHEBI:59789"/>
        <dbReference type="ChEBI" id="CHEBI:64428"/>
        <dbReference type="ChEBI" id="CHEBI:74415"/>
        <dbReference type="ChEBI" id="CHEBI:74417"/>
        <dbReference type="EC" id="2.8.4.3"/>
    </reaction>
</comment>
<dbReference type="NCBIfam" id="TIGR01574">
    <property type="entry name" value="miaB-methiolase"/>
    <property type="match status" value="1"/>
</dbReference>
<dbReference type="SMART" id="SM00729">
    <property type="entry name" value="Elp3"/>
    <property type="match status" value="1"/>
</dbReference>
<keyword evidence="8 11" id="KW-0408">Iron</keyword>
<evidence type="ECO:0000256" key="3">
    <source>
        <dbReference type="ARBA" id="ARBA00022490"/>
    </source>
</evidence>
<dbReference type="InterPro" id="IPR023404">
    <property type="entry name" value="rSAM_horseshoe"/>
</dbReference>
<comment type="subcellular location">
    <subcellularLocation>
        <location evidence="11">Cytoplasm</location>
    </subcellularLocation>
</comment>
<dbReference type="Pfam" id="PF01938">
    <property type="entry name" value="TRAM"/>
    <property type="match status" value="1"/>
</dbReference>
<comment type="subunit">
    <text evidence="11">Monomer.</text>
</comment>
<comment type="function">
    <text evidence="1 11">Catalyzes the methylthiolation of N6-(dimethylallyl)adenosine (i(6)A), leading to the formation of 2-methylthio-N6-(dimethylallyl)adenosine (ms(2)i(6)A) at position 37 in tRNAs that read codons beginning with uridine.</text>
</comment>
<dbReference type="Gene3D" id="3.80.30.20">
    <property type="entry name" value="tm_1862 like domain"/>
    <property type="match status" value="1"/>
</dbReference>
<evidence type="ECO:0000256" key="1">
    <source>
        <dbReference type="ARBA" id="ARBA00003234"/>
    </source>
</evidence>
<dbReference type="GO" id="GO:0035597">
    <property type="term" value="F:tRNA-2-methylthio-N(6)-dimethylallyladenosine(37) synthase activity"/>
    <property type="evidence" value="ECO:0007669"/>
    <property type="project" value="UniProtKB-EC"/>
</dbReference>
<feature type="binding site" evidence="11">
    <location>
        <position position="171"/>
    </location>
    <ligand>
        <name>[4Fe-4S] cluster</name>
        <dbReference type="ChEBI" id="CHEBI:49883"/>
        <label>2</label>
        <note>4Fe-4S-S-AdoMet</note>
    </ligand>
</feature>
<name>A0A926HII7_9FIRM</name>